<dbReference type="InterPro" id="IPR018060">
    <property type="entry name" value="HTH_AraC"/>
</dbReference>
<evidence type="ECO:0000313" key="6">
    <source>
        <dbReference type="Proteomes" id="UP001595755"/>
    </source>
</evidence>
<keyword evidence="3" id="KW-0804">Transcription</keyword>
<dbReference type="Pfam" id="PF12833">
    <property type="entry name" value="HTH_18"/>
    <property type="match status" value="1"/>
</dbReference>
<dbReference type="RefSeq" id="WP_204602018.1">
    <property type="nucleotide sequence ID" value="NZ_JBHSED010000065.1"/>
</dbReference>
<reference evidence="6" key="1">
    <citation type="journal article" date="2019" name="Int. J. Syst. Evol. Microbiol.">
        <title>The Global Catalogue of Microorganisms (GCM) 10K type strain sequencing project: providing services to taxonomists for standard genome sequencing and annotation.</title>
        <authorList>
            <consortium name="The Broad Institute Genomics Platform"/>
            <consortium name="The Broad Institute Genome Sequencing Center for Infectious Disease"/>
            <person name="Wu L."/>
            <person name="Ma J."/>
        </authorList>
    </citation>
    <scope>NUCLEOTIDE SEQUENCE [LARGE SCALE GENOMIC DNA]</scope>
    <source>
        <strain evidence="6">CGMCC 4.1641</strain>
    </source>
</reference>
<feature type="domain" description="HTH araC/xylS-type" evidence="4">
    <location>
        <begin position="182"/>
        <end position="280"/>
    </location>
</feature>
<dbReference type="InterPro" id="IPR018062">
    <property type="entry name" value="HTH_AraC-typ_CS"/>
</dbReference>
<dbReference type="InterPro" id="IPR009057">
    <property type="entry name" value="Homeodomain-like_sf"/>
</dbReference>
<gene>
    <name evidence="5" type="ORF">ACFO1S_25585</name>
</gene>
<dbReference type="SUPFAM" id="SSF46689">
    <property type="entry name" value="Homeodomain-like"/>
    <property type="match status" value="2"/>
</dbReference>
<comment type="caution">
    <text evidence="5">The sequence shown here is derived from an EMBL/GenBank/DDBJ whole genome shotgun (WGS) entry which is preliminary data.</text>
</comment>
<dbReference type="PANTHER" id="PTHR43280">
    <property type="entry name" value="ARAC-FAMILY TRANSCRIPTIONAL REGULATOR"/>
    <property type="match status" value="1"/>
</dbReference>
<dbReference type="InterPro" id="IPR037923">
    <property type="entry name" value="HTH-like"/>
</dbReference>
<evidence type="ECO:0000256" key="2">
    <source>
        <dbReference type="ARBA" id="ARBA00023125"/>
    </source>
</evidence>
<evidence type="ECO:0000256" key="1">
    <source>
        <dbReference type="ARBA" id="ARBA00023015"/>
    </source>
</evidence>
<dbReference type="Proteomes" id="UP001595755">
    <property type="component" value="Unassembled WGS sequence"/>
</dbReference>
<dbReference type="Gene3D" id="1.10.10.60">
    <property type="entry name" value="Homeodomain-like"/>
    <property type="match status" value="2"/>
</dbReference>
<dbReference type="SMART" id="SM00342">
    <property type="entry name" value="HTH_ARAC"/>
    <property type="match status" value="1"/>
</dbReference>
<dbReference type="PROSITE" id="PS01124">
    <property type="entry name" value="HTH_ARAC_FAMILY_2"/>
    <property type="match status" value="1"/>
</dbReference>
<sequence length="283" mass="32595">MSEPTIVELHTPPLPYLRESGRSDFLIGDRHPNRRNLGLFDLLIVVDGRLHIGENGSAWSLGAGDALLLLPDGEHYSVKPCEQDTVFYWLHFEHSAWRQGVWDEFAGGTAHKSPFAYPYSIRIPKHVSLPSPQHAFDLMRQLQELPVGDSFWEEQSLLARLLALLESGGTTESRSPATRLAEKTAAYLQQNYREELTNERLAEALHFHPNYIVRCMKLKYGVTPVHYLLQFRIERAKRLLVSTEWSIERIAEEVGFRYAPYFSACFKRLAGMPPLRFRKQYLN</sequence>
<evidence type="ECO:0000259" key="4">
    <source>
        <dbReference type="PROSITE" id="PS01124"/>
    </source>
</evidence>
<name>A0ABV8SII7_9BACL</name>
<dbReference type="EMBL" id="JBHSED010000065">
    <property type="protein sequence ID" value="MFC4306797.1"/>
    <property type="molecule type" value="Genomic_DNA"/>
</dbReference>
<keyword evidence="2" id="KW-0238">DNA-binding</keyword>
<dbReference type="SUPFAM" id="SSF51215">
    <property type="entry name" value="Regulatory protein AraC"/>
    <property type="match status" value="1"/>
</dbReference>
<evidence type="ECO:0000256" key="3">
    <source>
        <dbReference type="ARBA" id="ARBA00023163"/>
    </source>
</evidence>
<dbReference type="PROSITE" id="PS00041">
    <property type="entry name" value="HTH_ARAC_FAMILY_1"/>
    <property type="match status" value="1"/>
</dbReference>
<evidence type="ECO:0000313" key="5">
    <source>
        <dbReference type="EMBL" id="MFC4306797.1"/>
    </source>
</evidence>
<keyword evidence="1" id="KW-0805">Transcription regulation</keyword>
<keyword evidence="6" id="KW-1185">Reference proteome</keyword>
<proteinExistence type="predicted"/>
<protein>
    <submittedName>
        <fullName evidence="5">Helix-turn-helix domain-containing protein</fullName>
    </submittedName>
</protein>
<organism evidence="5 6">
    <name type="scientific">Cohnella boryungensis</name>
    <dbReference type="NCBI Taxonomy" id="768479"/>
    <lineage>
        <taxon>Bacteria</taxon>
        <taxon>Bacillati</taxon>
        <taxon>Bacillota</taxon>
        <taxon>Bacilli</taxon>
        <taxon>Bacillales</taxon>
        <taxon>Paenibacillaceae</taxon>
        <taxon>Cohnella</taxon>
    </lineage>
</organism>
<accession>A0ABV8SII7</accession>
<dbReference type="PANTHER" id="PTHR43280:SF2">
    <property type="entry name" value="HTH-TYPE TRANSCRIPTIONAL REGULATOR EXSA"/>
    <property type="match status" value="1"/>
</dbReference>